<dbReference type="PROSITE" id="PS51935">
    <property type="entry name" value="NLPC_P60"/>
    <property type="match status" value="1"/>
</dbReference>
<evidence type="ECO:0000259" key="5">
    <source>
        <dbReference type="PROSITE" id="PS51935"/>
    </source>
</evidence>
<keyword evidence="3" id="KW-0378">Hydrolase</keyword>
<gene>
    <name evidence="6" type="ORF">GCM10007875_15940</name>
</gene>
<keyword evidence="4" id="KW-0788">Thiol protease</keyword>
<dbReference type="Gene3D" id="3.90.1720.10">
    <property type="entry name" value="endopeptidase domain like (from Nostoc punctiforme)"/>
    <property type="match status" value="1"/>
</dbReference>
<dbReference type="Proteomes" id="UP001156664">
    <property type="component" value="Unassembled WGS sequence"/>
</dbReference>
<dbReference type="SUPFAM" id="SSF54001">
    <property type="entry name" value="Cysteine proteinases"/>
    <property type="match status" value="1"/>
</dbReference>
<evidence type="ECO:0000256" key="1">
    <source>
        <dbReference type="ARBA" id="ARBA00007074"/>
    </source>
</evidence>
<keyword evidence="7" id="KW-1185">Reference proteome</keyword>
<organism evidence="6 7">
    <name type="scientific">Limnobacter litoralis</name>
    <dbReference type="NCBI Taxonomy" id="481366"/>
    <lineage>
        <taxon>Bacteria</taxon>
        <taxon>Pseudomonadati</taxon>
        <taxon>Pseudomonadota</taxon>
        <taxon>Betaproteobacteria</taxon>
        <taxon>Burkholderiales</taxon>
        <taxon>Burkholderiaceae</taxon>
        <taxon>Limnobacter</taxon>
    </lineage>
</organism>
<dbReference type="RefSeq" id="WP_284281116.1">
    <property type="nucleotide sequence ID" value="NZ_BSOJ01000015.1"/>
</dbReference>
<name>A0ABQ5YQV9_9BURK</name>
<dbReference type="InterPro" id="IPR000064">
    <property type="entry name" value="NLP_P60_dom"/>
</dbReference>
<evidence type="ECO:0000313" key="7">
    <source>
        <dbReference type="Proteomes" id="UP001156664"/>
    </source>
</evidence>
<dbReference type="InterPro" id="IPR038765">
    <property type="entry name" value="Papain-like_cys_pep_sf"/>
</dbReference>
<evidence type="ECO:0000256" key="3">
    <source>
        <dbReference type="ARBA" id="ARBA00022801"/>
    </source>
</evidence>
<protein>
    <recommendedName>
        <fullName evidence="5">NlpC/P60 domain-containing protein</fullName>
    </recommendedName>
</protein>
<dbReference type="EMBL" id="BSOJ01000015">
    <property type="protein sequence ID" value="GLR26504.1"/>
    <property type="molecule type" value="Genomic_DNA"/>
</dbReference>
<proteinExistence type="inferred from homology"/>
<comment type="similarity">
    <text evidence="1">Belongs to the peptidase C40 family.</text>
</comment>
<dbReference type="Pfam" id="PF00877">
    <property type="entry name" value="NLPC_P60"/>
    <property type="match status" value="1"/>
</dbReference>
<evidence type="ECO:0000313" key="6">
    <source>
        <dbReference type="EMBL" id="GLR26504.1"/>
    </source>
</evidence>
<accession>A0ABQ5YQV9</accession>
<feature type="domain" description="NlpC/P60" evidence="5">
    <location>
        <begin position="3"/>
        <end position="140"/>
    </location>
</feature>
<reference evidence="7" key="1">
    <citation type="journal article" date="2019" name="Int. J. Syst. Evol. Microbiol.">
        <title>The Global Catalogue of Microorganisms (GCM) 10K type strain sequencing project: providing services to taxonomists for standard genome sequencing and annotation.</title>
        <authorList>
            <consortium name="The Broad Institute Genomics Platform"/>
            <consortium name="The Broad Institute Genome Sequencing Center for Infectious Disease"/>
            <person name="Wu L."/>
            <person name="Ma J."/>
        </authorList>
    </citation>
    <scope>NUCLEOTIDE SEQUENCE [LARGE SCALE GENOMIC DNA]</scope>
    <source>
        <strain evidence="7">NBRC 105857</strain>
    </source>
</reference>
<sequence length="142" mass="16292">MKEEMQNAVIAEAMTWLGTPWHHRARVKGAGVDCAQFLIAVYSAVGLIDEFDSGDYPKDWHLHQDEPRFKNWLLRFADPVDKPQMGDVVMFRFGRHESHAAIAVDFPTIVHAWIDEKMVVLSDASLRPLKDRVAGFYRLKGR</sequence>
<evidence type="ECO:0000256" key="4">
    <source>
        <dbReference type="ARBA" id="ARBA00022807"/>
    </source>
</evidence>
<comment type="caution">
    <text evidence="6">The sequence shown here is derived from an EMBL/GenBank/DDBJ whole genome shotgun (WGS) entry which is preliminary data.</text>
</comment>
<evidence type="ECO:0000256" key="2">
    <source>
        <dbReference type="ARBA" id="ARBA00022670"/>
    </source>
</evidence>
<keyword evidence="2" id="KW-0645">Protease</keyword>